<feature type="compositionally biased region" description="Low complexity" evidence="5">
    <location>
        <begin position="60"/>
        <end position="76"/>
    </location>
</feature>
<dbReference type="OrthoDB" id="660555at2759"/>
<feature type="region of interest" description="Disordered" evidence="5">
    <location>
        <begin position="1"/>
        <end position="187"/>
    </location>
</feature>
<evidence type="ECO:0008006" key="10">
    <source>
        <dbReference type="Google" id="ProtNLM"/>
    </source>
</evidence>
<dbReference type="SUPFAM" id="SSF57903">
    <property type="entry name" value="FYVE/PHD zinc finger"/>
    <property type="match status" value="1"/>
</dbReference>
<feature type="region of interest" description="Disordered" evidence="5">
    <location>
        <begin position="560"/>
        <end position="678"/>
    </location>
</feature>
<evidence type="ECO:0000256" key="1">
    <source>
        <dbReference type="ARBA" id="ARBA00022723"/>
    </source>
</evidence>
<reference evidence="8" key="1">
    <citation type="submission" date="2019-03" db="EMBL/GenBank/DDBJ databases">
        <title>Long read genome sequence of the mycoparasitic Pythium oligandrum ATCC 38472 isolated from sugarbeet rhizosphere.</title>
        <authorList>
            <person name="Gaulin E."/>
        </authorList>
    </citation>
    <scope>NUCLEOTIDE SEQUENCE</scope>
    <source>
        <strain evidence="8">ATCC 38472_TT</strain>
    </source>
</reference>
<dbReference type="InterPro" id="IPR017455">
    <property type="entry name" value="Znf_FYVE-rel"/>
</dbReference>
<feature type="compositionally biased region" description="Basic and acidic residues" evidence="5">
    <location>
        <begin position="171"/>
        <end position="186"/>
    </location>
</feature>
<dbReference type="SMART" id="SM00064">
    <property type="entry name" value="FYVE"/>
    <property type="match status" value="1"/>
</dbReference>
<feature type="compositionally biased region" description="Basic and acidic residues" evidence="5">
    <location>
        <begin position="605"/>
        <end position="622"/>
    </location>
</feature>
<evidence type="ECO:0000313" key="9">
    <source>
        <dbReference type="Proteomes" id="UP000794436"/>
    </source>
</evidence>
<keyword evidence="1" id="KW-0479">Metal-binding</keyword>
<gene>
    <name evidence="8" type="ORF">Poli38472_010815</name>
</gene>
<dbReference type="GO" id="GO:0004843">
    <property type="term" value="F:cysteine-type deubiquitinase activity"/>
    <property type="evidence" value="ECO:0007669"/>
    <property type="project" value="InterPro"/>
</dbReference>
<dbReference type="Gene3D" id="3.30.2230.10">
    <property type="entry name" value="DUSP-like"/>
    <property type="match status" value="1"/>
</dbReference>
<dbReference type="InterPro" id="IPR000306">
    <property type="entry name" value="Znf_FYVE"/>
</dbReference>
<dbReference type="PROSITE" id="PS50178">
    <property type="entry name" value="ZF_FYVE"/>
    <property type="match status" value="1"/>
</dbReference>
<feature type="compositionally biased region" description="Polar residues" evidence="5">
    <location>
        <begin position="388"/>
        <end position="410"/>
    </location>
</feature>
<dbReference type="Proteomes" id="UP000794436">
    <property type="component" value="Unassembled WGS sequence"/>
</dbReference>
<dbReference type="InterPro" id="IPR052113">
    <property type="entry name" value="FYVE-type_Zinc_Finger"/>
</dbReference>
<keyword evidence="3" id="KW-0862">Zinc</keyword>
<organism evidence="8 9">
    <name type="scientific">Pythium oligandrum</name>
    <name type="common">Mycoparasitic fungus</name>
    <dbReference type="NCBI Taxonomy" id="41045"/>
    <lineage>
        <taxon>Eukaryota</taxon>
        <taxon>Sar</taxon>
        <taxon>Stramenopiles</taxon>
        <taxon>Oomycota</taxon>
        <taxon>Peronosporomycetes</taxon>
        <taxon>Pythiales</taxon>
        <taxon>Pythiaceae</taxon>
        <taxon>Pythium</taxon>
    </lineage>
</organism>
<dbReference type="InterPro" id="IPR035927">
    <property type="entry name" value="DUSP-like_sf"/>
</dbReference>
<feature type="region of interest" description="Disordered" evidence="5">
    <location>
        <begin position="302"/>
        <end position="338"/>
    </location>
</feature>
<dbReference type="InterPro" id="IPR006615">
    <property type="entry name" value="Pept_C19_DUSP"/>
</dbReference>
<dbReference type="Gene3D" id="3.30.40.10">
    <property type="entry name" value="Zinc/RING finger domain, C3HC4 (zinc finger)"/>
    <property type="match status" value="1"/>
</dbReference>
<feature type="region of interest" description="Disordered" evidence="5">
    <location>
        <begin position="382"/>
        <end position="416"/>
    </location>
</feature>
<dbReference type="Pfam" id="PF01363">
    <property type="entry name" value="FYVE"/>
    <property type="match status" value="1"/>
</dbReference>
<evidence type="ECO:0000256" key="2">
    <source>
        <dbReference type="ARBA" id="ARBA00022771"/>
    </source>
</evidence>
<feature type="compositionally biased region" description="Low complexity" evidence="5">
    <location>
        <begin position="508"/>
        <end position="530"/>
    </location>
</feature>
<feature type="compositionally biased region" description="Polar residues" evidence="5">
    <location>
        <begin position="625"/>
        <end position="645"/>
    </location>
</feature>
<feature type="domain" description="DUSP" evidence="7">
    <location>
        <begin position="332"/>
        <end position="480"/>
    </location>
</feature>
<dbReference type="Pfam" id="PF06337">
    <property type="entry name" value="DUSP"/>
    <property type="match status" value="1"/>
</dbReference>
<keyword evidence="9" id="KW-1185">Reference proteome</keyword>
<evidence type="ECO:0000256" key="3">
    <source>
        <dbReference type="ARBA" id="ARBA00022833"/>
    </source>
</evidence>
<feature type="compositionally biased region" description="Polar residues" evidence="5">
    <location>
        <begin position="588"/>
        <end position="603"/>
    </location>
</feature>
<feature type="compositionally biased region" description="Low complexity" evidence="5">
    <location>
        <begin position="568"/>
        <end position="587"/>
    </location>
</feature>
<feature type="compositionally biased region" description="Polar residues" evidence="5">
    <location>
        <begin position="302"/>
        <end position="313"/>
    </location>
</feature>
<evidence type="ECO:0000256" key="5">
    <source>
        <dbReference type="SAM" id="MobiDB-lite"/>
    </source>
</evidence>
<feature type="compositionally biased region" description="Basic and acidic residues" evidence="5">
    <location>
        <begin position="99"/>
        <end position="118"/>
    </location>
</feature>
<dbReference type="PANTHER" id="PTHR39490">
    <property type="entry name" value="ARRESTIN DOMAIN-CONTAINING PROTEIN D"/>
    <property type="match status" value="1"/>
</dbReference>
<evidence type="ECO:0000256" key="4">
    <source>
        <dbReference type="PROSITE-ProRule" id="PRU00091"/>
    </source>
</evidence>
<feature type="domain" description="FYVE-type" evidence="6">
    <location>
        <begin position="221"/>
        <end position="281"/>
    </location>
</feature>
<comment type="caution">
    <text evidence="8">The sequence shown here is derived from an EMBL/GenBank/DDBJ whole genome shotgun (WGS) entry which is preliminary data.</text>
</comment>
<keyword evidence="2 4" id="KW-0863">Zinc-finger</keyword>
<accession>A0A8K1CGJ2</accession>
<feature type="compositionally biased region" description="Polar residues" evidence="5">
    <location>
        <begin position="81"/>
        <end position="97"/>
    </location>
</feature>
<dbReference type="InterPro" id="IPR011011">
    <property type="entry name" value="Znf_FYVE_PHD"/>
</dbReference>
<dbReference type="SUPFAM" id="SSF143791">
    <property type="entry name" value="DUSP-like"/>
    <property type="match status" value="1"/>
</dbReference>
<dbReference type="InterPro" id="IPR013083">
    <property type="entry name" value="Znf_RING/FYVE/PHD"/>
</dbReference>
<evidence type="ECO:0000259" key="6">
    <source>
        <dbReference type="PROSITE" id="PS50178"/>
    </source>
</evidence>
<evidence type="ECO:0000313" key="8">
    <source>
        <dbReference type="EMBL" id="TMW61752.1"/>
    </source>
</evidence>
<dbReference type="PROSITE" id="PS51283">
    <property type="entry name" value="DUSP"/>
    <property type="match status" value="1"/>
</dbReference>
<evidence type="ECO:0000259" key="7">
    <source>
        <dbReference type="PROSITE" id="PS51283"/>
    </source>
</evidence>
<dbReference type="SMART" id="SM00695">
    <property type="entry name" value="DUSP"/>
    <property type="match status" value="1"/>
</dbReference>
<feature type="compositionally biased region" description="Acidic residues" evidence="5">
    <location>
        <begin position="141"/>
        <end position="153"/>
    </location>
</feature>
<sequence>MLSRRGFRFKETPEDESTETQSTTPPVEYPPPSPASASSRGGAYPMPAANEDASLPPTPSSSSRFSSRMSLNGSSLFNALRGSSSRGYKSETITQLEGKQWREAKFKQQQREEQEHAPTRRPARLARYDPQAYGHTAPTTDTDEDGYGSMDDDFSTRGTPRQPQHSNEYSDSEKRIQLDRRTEAKDAIGSSRMSIRSFGRLSLAHSNEYKAKKYEVDWRKDDDCVDCQVCHSPFTKLSRRRHHCRLCGDIICGECSQDQVHVVSRFPRPKRACIACFGLLEAMHQLGDKRVSIYVQSTPGTREWTQVRAPSQNRQHRARNPNSTSPPPTPVRRYHDRKHEIQRVTAAGNKARRAGTESRFCAISAQWLRAWLTFTRTEEASPYDQDEWTNGGTSKKTRTLSGNSVMSSPEASAAPGPIENLPLLEVRKGCLTQRSGLTRCERRGLIGVEQRGDYQIIPLEVWEVLYRYYGGGPWIEVVVSDQETGQGQWVVDTPSLLRSARALSGGASTAASATNLSSSSSMGMSSQLSMPPQTVQDKYVERALVERHDPYNILVSVANTTSGGMGVGTPSSSGSYTPSPSSMYPPSTIRSTSDGRTPVSASGSARRERTRSGYKQEGDTYRRVTPTSAQQARPSTFDMSRQSVATGRDWEPELEPQGRATQVLSRRGSRADDEPSAAQAASAFALAMKQARLNAQRAIAGTTKPPEV</sequence>
<proteinExistence type="predicted"/>
<dbReference type="EMBL" id="SPLM01000075">
    <property type="protein sequence ID" value="TMW61752.1"/>
    <property type="molecule type" value="Genomic_DNA"/>
</dbReference>
<dbReference type="GO" id="GO:0008270">
    <property type="term" value="F:zinc ion binding"/>
    <property type="evidence" value="ECO:0007669"/>
    <property type="project" value="UniProtKB-KW"/>
</dbReference>
<protein>
    <recommendedName>
        <fullName evidence="10">FYVE-type domain-containing protein</fullName>
    </recommendedName>
</protein>
<dbReference type="AlphaFoldDB" id="A0A8K1CGJ2"/>
<feature type="compositionally biased region" description="Polar residues" evidence="5">
    <location>
        <begin position="156"/>
        <end position="169"/>
    </location>
</feature>
<name>A0A8K1CGJ2_PYTOL</name>
<feature type="region of interest" description="Disordered" evidence="5">
    <location>
        <begin position="508"/>
        <end position="534"/>
    </location>
</feature>
<dbReference type="PANTHER" id="PTHR39490:SF8">
    <property type="entry name" value="ZINC FINGER FYVE DOMAIN-CONTAINING PROTEIN 21"/>
    <property type="match status" value="1"/>
</dbReference>